<feature type="domain" description="SpaA-like prealbumin fold" evidence="7">
    <location>
        <begin position="248"/>
        <end position="321"/>
    </location>
</feature>
<feature type="domain" description="T-Q ester bond containing" evidence="8">
    <location>
        <begin position="586"/>
        <end position="705"/>
    </location>
</feature>
<feature type="compositionally biased region" description="Basic and acidic residues" evidence="4">
    <location>
        <begin position="592"/>
        <end position="603"/>
    </location>
</feature>
<feature type="transmembrane region" description="Helical" evidence="5">
    <location>
        <begin position="742"/>
        <end position="762"/>
    </location>
</feature>
<evidence type="ECO:0000259" key="7">
    <source>
        <dbReference type="Pfam" id="PF17802"/>
    </source>
</evidence>
<dbReference type="AlphaFoldDB" id="A0A173TIW0"/>
<evidence type="ECO:0000256" key="6">
    <source>
        <dbReference type="SAM" id="SignalP"/>
    </source>
</evidence>
<keyword evidence="5" id="KW-0472">Membrane</keyword>
<dbReference type="InterPro" id="IPR013783">
    <property type="entry name" value="Ig-like_fold"/>
</dbReference>
<evidence type="ECO:0000256" key="1">
    <source>
        <dbReference type="ARBA" id="ARBA00007257"/>
    </source>
</evidence>
<evidence type="ECO:0000313" key="9">
    <source>
        <dbReference type="EMBL" id="CUN02621.1"/>
    </source>
</evidence>
<dbReference type="PANTHER" id="PTHR36108">
    <property type="entry name" value="COLOSSIN-B-RELATED"/>
    <property type="match status" value="1"/>
</dbReference>
<dbReference type="Pfam" id="PF18202">
    <property type="entry name" value="TQ"/>
    <property type="match status" value="1"/>
</dbReference>
<keyword evidence="2" id="KW-0964">Secreted</keyword>
<gene>
    <name evidence="9" type="ORF">ERS852574_02229</name>
</gene>
<dbReference type="Proteomes" id="UP000095727">
    <property type="component" value="Unassembled WGS sequence"/>
</dbReference>
<reference evidence="9 10" key="1">
    <citation type="submission" date="2015-09" db="EMBL/GenBank/DDBJ databases">
        <authorList>
            <consortium name="Pathogen Informatics"/>
        </authorList>
    </citation>
    <scope>NUCLEOTIDE SEQUENCE [LARGE SCALE GENOMIC DNA]</scope>
    <source>
        <strain evidence="9 10">2789STDY5834962</strain>
    </source>
</reference>
<dbReference type="PANTHER" id="PTHR36108:SF13">
    <property type="entry name" value="COLOSSIN-B-RELATED"/>
    <property type="match status" value="1"/>
</dbReference>
<keyword evidence="5" id="KW-1133">Transmembrane helix</keyword>
<dbReference type="InterPro" id="IPR041100">
    <property type="entry name" value="TQ"/>
</dbReference>
<name>A0A173TIW0_9FIRM</name>
<keyword evidence="3 6" id="KW-0732">Signal</keyword>
<dbReference type="Gene3D" id="2.60.40.3930">
    <property type="match status" value="1"/>
</dbReference>
<comment type="similarity">
    <text evidence="1">Belongs to the serine-aspartate repeat-containing protein (SDr) family.</text>
</comment>
<dbReference type="NCBIfam" id="NF033903">
    <property type="entry name" value="VaFE_rpt"/>
    <property type="match status" value="1"/>
</dbReference>
<evidence type="ECO:0000259" key="8">
    <source>
        <dbReference type="Pfam" id="PF18202"/>
    </source>
</evidence>
<dbReference type="Gene3D" id="3.90.1720.10">
    <property type="entry name" value="endopeptidase domain like (from Nostoc punctiforme)"/>
    <property type="match status" value="1"/>
</dbReference>
<dbReference type="EMBL" id="CYXR01000016">
    <property type="protein sequence ID" value="CUN02621.1"/>
    <property type="molecule type" value="Genomic_DNA"/>
</dbReference>
<dbReference type="RefSeq" id="WP_055157397.1">
    <property type="nucleotide sequence ID" value="NZ_CYXR01000016.1"/>
</dbReference>
<evidence type="ECO:0000313" key="10">
    <source>
        <dbReference type="Proteomes" id="UP000095727"/>
    </source>
</evidence>
<dbReference type="Gene3D" id="2.60.40.10">
    <property type="entry name" value="Immunoglobulins"/>
    <property type="match status" value="2"/>
</dbReference>
<proteinExistence type="inferred from homology"/>
<keyword evidence="5" id="KW-0812">Transmembrane</keyword>
<evidence type="ECO:0000256" key="2">
    <source>
        <dbReference type="ARBA" id="ARBA00022525"/>
    </source>
</evidence>
<feature type="region of interest" description="Disordered" evidence="4">
    <location>
        <begin position="707"/>
        <end position="730"/>
    </location>
</feature>
<feature type="chain" id="PRO_5008012373" evidence="6">
    <location>
        <begin position="32"/>
        <end position="772"/>
    </location>
</feature>
<evidence type="ECO:0000256" key="4">
    <source>
        <dbReference type="SAM" id="MobiDB-lite"/>
    </source>
</evidence>
<protein>
    <submittedName>
        <fullName evidence="9">Predicted outer membrane protein</fullName>
    </submittedName>
</protein>
<evidence type="ECO:0000256" key="5">
    <source>
        <dbReference type="SAM" id="Phobius"/>
    </source>
</evidence>
<feature type="signal peptide" evidence="6">
    <location>
        <begin position="1"/>
        <end position="31"/>
    </location>
</feature>
<accession>A0A173TIW0</accession>
<dbReference type="Pfam" id="PF17802">
    <property type="entry name" value="SpaA"/>
    <property type="match status" value="1"/>
</dbReference>
<organism evidence="9 10">
    <name type="scientific">Coprococcus comes</name>
    <dbReference type="NCBI Taxonomy" id="410072"/>
    <lineage>
        <taxon>Bacteria</taxon>
        <taxon>Bacillati</taxon>
        <taxon>Bacillota</taxon>
        <taxon>Clostridia</taxon>
        <taxon>Lachnospirales</taxon>
        <taxon>Lachnospiraceae</taxon>
        <taxon>Coprococcus</taxon>
    </lineage>
</organism>
<sequence length="772" mass="85723">MKYMKNHFAGILSVILAVVSLSGSSMPVVSANSAERIAKKETIVKLDEKLGAEPGKVLEELKNHEKDGYYLGTPYSGYPLTAENCMRPNGAYGGNGAMNCTGFVAYVLEKCGADLSGIDKGSLRGGKVNASNWFHWMTDNAVESYHYNTIEELLAGGKAQKGDVIYFEPVSWEEEDADCHIGFFWGDNSNDNRFWHSASIPSSGNQISQLVAKSRSTIYLFKTTHNGSLEIMKSSARSEITADNQLYSLEGAEYTVCKSGTSEAVCVIRTDKKGYGKAENLPEGSYDIKETKAPKGYVLDTKLRQITVNAGQTVTYECQDEPEKTKVEILIRKQDAETGKGQAQAGLSLAGAEFHVAFFDSIFDNQNEIGVKVPLRSWKLKSDADGVVRMDEAHLISGDPFFENNELPLGTITVWEMHAPEGYLVDTVTHCIRTGTEQNGSYKALKIWNPVEIKEKLIRGDLKLVKAADKTLKRLADIPFRITSQATGESHVIRTDKNGEASTGAYWNLHTVNTNKGETSEDGIWFGEGTPDNTRGALPYGTYLVEELPCKNNEDRMLIPAFEVEVTKEMRVIDLGTLTNDEHPVPEIGTRASDRETGTHNGKRTEQVTVIDRVKWKNLEIGKEYVVKGTLMDKETKKPVLQDGKEVTAEKKLIPDTDSGEIQMEFTFDATKLNGEQVVVFEEVYLEEKLVAVHADLEDEGQSVTYKKEKQVEEEKPESPEKPKETEKAKTVATGDGSYVKILVFLIGVILTGALLLCFLLSRMWGRMWKRR</sequence>
<dbReference type="InterPro" id="IPR041033">
    <property type="entry name" value="SpaA_PFL_dom_1"/>
</dbReference>
<feature type="region of interest" description="Disordered" evidence="4">
    <location>
        <begin position="581"/>
        <end position="603"/>
    </location>
</feature>
<evidence type="ECO:0000256" key="3">
    <source>
        <dbReference type="ARBA" id="ARBA00022729"/>
    </source>
</evidence>